<reference evidence="7 8" key="1">
    <citation type="journal article" date="2019" name="BMC Genomics">
        <title>New insights from Opisthorchis felineus genome: update on genomics of the epidemiologically important liver flukes.</title>
        <authorList>
            <person name="Ershov N.I."/>
            <person name="Mordvinov V.A."/>
            <person name="Prokhortchouk E.B."/>
            <person name="Pakharukova M.Y."/>
            <person name="Gunbin K.V."/>
            <person name="Ustyantsev K."/>
            <person name="Genaev M.A."/>
            <person name="Blinov A.G."/>
            <person name="Mazur A."/>
            <person name="Boulygina E."/>
            <person name="Tsygankova S."/>
            <person name="Khrameeva E."/>
            <person name="Chekanov N."/>
            <person name="Fan G."/>
            <person name="Xiao A."/>
            <person name="Zhang H."/>
            <person name="Xu X."/>
            <person name="Yang H."/>
            <person name="Solovyev V."/>
            <person name="Lee S.M."/>
            <person name="Liu X."/>
            <person name="Afonnikov D.A."/>
            <person name="Skryabin K.G."/>
        </authorList>
    </citation>
    <scope>NUCLEOTIDE SEQUENCE [LARGE SCALE GENOMIC DNA]</scope>
    <source>
        <strain evidence="7">AK-0245</strain>
        <tissue evidence="7">Whole organism</tissue>
    </source>
</reference>
<dbReference type="InterPro" id="IPR036910">
    <property type="entry name" value="HMG_box_dom_sf"/>
</dbReference>
<comment type="subcellular location">
    <subcellularLocation>
        <location evidence="1">Nucleus</location>
    </subcellularLocation>
</comment>
<feature type="region of interest" description="Disordered" evidence="5">
    <location>
        <begin position="1"/>
        <end position="73"/>
    </location>
</feature>
<dbReference type="GO" id="GO:0006357">
    <property type="term" value="P:regulation of transcription by RNA polymerase II"/>
    <property type="evidence" value="ECO:0007669"/>
    <property type="project" value="TreeGrafter"/>
</dbReference>
<dbReference type="GO" id="GO:0005634">
    <property type="term" value="C:nucleus"/>
    <property type="evidence" value="ECO:0007669"/>
    <property type="project" value="UniProtKB-SubCell"/>
</dbReference>
<dbReference type="OrthoDB" id="6256048at2759"/>
<organism evidence="7 8">
    <name type="scientific">Opisthorchis felineus</name>
    <dbReference type="NCBI Taxonomy" id="147828"/>
    <lineage>
        <taxon>Eukaryota</taxon>
        <taxon>Metazoa</taxon>
        <taxon>Spiralia</taxon>
        <taxon>Lophotrochozoa</taxon>
        <taxon>Platyhelminthes</taxon>
        <taxon>Trematoda</taxon>
        <taxon>Digenea</taxon>
        <taxon>Opisthorchiida</taxon>
        <taxon>Opisthorchiata</taxon>
        <taxon>Opisthorchiidae</taxon>
        <taxon>Opisthorchis</taxon>
    </lineage>
</organism>
<keyword evidence="2 4" id="KW-0238">DNA-binding</keyword>
<dbReference type="InterPro" id="IPR051365">
    <property type="entry name" value="TOX_HMG-box_domain"/>
</dbReference>
<dbReference type="SUPFAM" id="SSF47095">
    <property type="entry name" value="HMG-box"/>
    <property type="match status" value="1"/>
</dbReference>
<dbReference type="GO" id="GO:0031490">
    <property type="term" value="F:chromatin DNA binding"/>
    <property type="evidence" value="ECO:0007669"/>
    <property type="project" value="TreeGrafter"/>
</dbReference>
<dbReference type="InterPro" id="IPR009071">
    <property type="entry name" value="HMG_box_dom"/>
</dbReference>
<dbReference type="PANTHER" id="PTHR45781:SF1">
    <property type="entry name" value="HMG BOX DOMAIN-CONTAINING PROTEIN"/>
    <property type="match status" value="1"/>
</dbReference>
<sequence>MDDCIFGDRPRKLMPSITTYTSDDSLEEDELSGSQDSDTKLSTQKASRQPTQSNEKPPSPDSSSSSSNSDDEGTFASLAEKLDSIPVTELIASREFTRARKRIFRNRKHRTESCTQSFAIFFDEIKAQVKAAHPGANFGETVRLIASRWDELPTEKKQEYQQRGIASVQQGDTQSLLSYKTRLLSLNPGKQRICSNPSCTQPVVLDPRWNGQYCSTACVSEHCRVAFMNWCARRVELKVSSPNINMPAEALSTKVGLTEFGDSNKLQAPVEEPVASPLNPCALTLTTNQSKIKPEPTSPVSKTGEATTVFTAHSKPEEPGTSSGVAQRKSLFESFRSPEFSLITTKPVARSATNW</sequence>
<feature type="compositionally biased region" description="Basic and acidic residues" evidence="5">
    <location>
        <begin position="1"/>
        <end position="11"/>
    </location>
</feature>
<evidence type="ECO:0000256" key="1">
    <source>
        <dbReference type="ARBA" id="ARBA00004123"/>
    </source>
</evidence>
<evidence type="ECO:0000313" key="7">
    <source>
        <dbReference type="EMBL" id="TGZ73881.1"/>
    </source>
</evidence>
<feature type="compositionally biased region" description="Polar residues" evidence="5">
    <location>
        <begin position="32"/>
        <end position="56"/>
    </location>
</feature>
<evidence type="ECO:0000256" key="5">
    <source>
        <dbReference type="SAM" id="MobiDB-lite"/>
    </source>
</evidence>
<feature type="domain" description="HMG box" evidence="6">
    <location>
        <begin position="111"/>
        <end position="163"/>
    </location>
</feature>
<gene>
    <name evidence="7" type="ORF">CRM22_001249</name>
</gene>
<comment type="caution">
    <text evidence="7">The sequence shown here is derived from an EMBL/GenBank/DDBJ whole genome shotgun (WGS) entry which is preliminary data.</text>
</comment>
<evidence type="ECO:0000256" key="2">
    <source>
        <dbReference type="ARBA" id="ARBA00023125"/>
    </source>
</evidence>
<name>A0A4S2MBE8_OPIFE</name>
<dbReference type="Proteomes" id="UP000308267">
    <property type="component" value="Unassembled WGS sequence"/>
</dbReference>
<keyword evidence="3 4" id="KW-0539">Nucleus</keyword>
<dbReference type="PANTHER" id="PTHR45781">
    <property type="entry name" value="AGAP000281-PA"/>
    <property type="match status" value="1"/>
</dbReference>
<dbReference type="Gene3D" id="1.10.30.10">
    <property type="entry name" value="High mobility group box domain"/>
    <property type="match status" value="1"/>
</dbReference>
<dbReference type="STRING" id="147828.A0A4S2MBE8"/>
<proteinExistence type="predicted"/>
<accession>A0A4S2MBE8</accession>
<protein>
    <recommendedName>
        <fullName evidence="6">HMG box domain-containing protein</fullName>
    </recommendedName>
</protein>
<dbReference type="Pfam" id="PF00505">
    <property type="entry name" value="HMG_box"/>
    <property type="match status" value="1"/>
</dbReference>
<dbReference type="PROSITE" id="PS50118">
    <property type="entry name" value="HMG_BOX_2"/>
    <property type="match status" value="1"/>
</dbReference>
<evidence type="ECO:0000259" key="6">
    <source>
        <dbReference type="PROSITE" id="PS50118"/>
    </source>
</evidence>
<feature type="DNA-binding region" description="HMG box" evidence="4">
    <location>
        <begin position="111"/>
        <end position="163"/>
    </location>
</feature>
<dbReference type="AlphaFoldDB" id="A0A4S2MBE8"/>
<keyword evidence="8" id="KW-1185">Reference proteome</keyword>
<evidence type="ECO:0000313" key="8">
    <source>
        <dbReference type="Proteomes" id="UP000308267"/>
    </source>
</evidence>
<dbReference type="EMBL" id="SJOL01002335">
    <property type="protein sequence ID" value="TGZ73881.1"/>
    <property type="molecule type" value="Genomic_DNA"/>
</dbReference>
<evidence type="ECO:0000256" key="4">
    <source>
        <dbReference type="PROSITE-ProRule" id="PRU00267"/>
    </source>
</evidence>
<evidence type="ECO:0000256" key="3">
    <source>
        <dbReference type="ARBA" id="ARBA00023242"/>
    </source>
</evidence>